<name>A0A0C9XP07_9AGAM</name>
<sequence length="58" mass="6423">MVELKDPQIKIGRTNFPISPSLRAKLSRYTPGMVSAIGGILREEYTLCEPDDENATSL</sequence>
<protein>
    <submittedName>
        <fullName evidence="1">Uncharacterized protein</fullName>
    </submittedName>
</protein>
<reference evidence="1 2" key="1">
    <citation type="submission" date="2014-04" db="EMBL/GenBank/DDBJ databases">
        <authorList>
            <consortium name="DOE Joint Genome Institute"/>
            <person name="Kuo A."/>
            <person name="Kohler A."/>
            <person name="Costa M.D."/>
            <person name="Nagy L.G."/>
            <person name="Floudas D."/>
            <person name="Copeland A."/>
            <person name="Barry K.W."/>
            <person name="Cichocki N."/>
            <person name="Veneault-Fourrey C."/>
            <person name="LaButti K."/>
            <person name="Lindquist E.A."/>
            <person name="Lipzen A."/>
            <person name="Lundell T."/>
            <person name="Morin E."/>
            <person name="Murat C."/>
            <person name="Sun H."/>
            <person name="Tunlid A."/>
            <person name="Henrissat B."/>
            <person name="Grigoriev I.V."/>
            <person name="Hibbett D.S."/>
            <person name="Martin F."/>
            <person name="Nordberg H.P."/>
            <person name="Cantor M.N."/>
            <person name="Hua S.X."/>
        </authorList>
    </citation>
    <scope>NUCLEOTIDE SEQUENCE [LARGE SCALE GENOMIC DNA]</scope>
    <source>
        <strain evidence="1 2">441</strain>
    </source>
</reference>
<keyword evidence="2" id="KW-1185">Reference proteome</keyword>
<dbReference type="AlphaFoldDB" id="A0A0C9XP07"/>
<dbReference type="OrthoDB" id="10513347at2759"/>
<dbReference type="Proteomes" id="UP000054018">
    <property type="component" value="Unassembled WGS sequence"/>
</dbReference>
<dbReference type="HOGENOM" id="CLU_2979988_0_0_1"/>
<proteinExistence type="predicted"/>
<accession>A0A0C9XP07</accession>
<evidence type="ECO:0000313" key="2">
    <source>
        <dbReference type="Proteomes" id="UP000054018"/>
    </source>
</evidence>
<evidence type="ECO:0000313" key="1">
    <source>
        <dbReference type="EMBL" id="KIK14110.1"/>
    </source>
</evidence>
<organism evidence="1 2">
    <name type="scientific">Pisolithus microcarpus 441</name>
    <dbReference type="NCBI Taxonomy" id="765257"/>
    <lineage>
        <taxon>Eukaryota</taxon>
        <taxon>Fungi</taxon>
        <taxon>Dikarya</taxon>
        <taxon>Basidiomycota</taxon>
        <taxon>Agaricomycotina</taxon>
        <taxon>Agaricomycetes</taxon>
        <taxon>Agaricomycetidae</taxon>
        <taxon>Boletales</taxon>
        <taxon>Sclerodermatineae</taxon>
        <taxon>Pisolithaceae</taxon>
        <taxon>Pisolithus</taxon>
    </lineage>
</organism>
<dbReference type="EMBL" id="KN833954">
    <property type="protein sequence ID" value="KIK14110.1"/>
    <property type="molecule type" value="Genomic_DNA"/>
</dbReference>
<gene>
    <name evidence="1" type="ORF">PISMIDRAFT_688209</name>
</gene>
<reference evidence="2" key="2">
    <citation type="submission" date="2015-01" db="EMBL/GenBank/DDBJ databases">
        <title>Evolutionary Origins and Diversification of the Mycorrhizal Mutualists.</title>
        <authorList>
            <consortium name="DOE Joint Genome Institute"/>
            <consortium name="Mycorrhizal Genomics Consortium"/>
            <person name="Kohler A."/>
            <person name="Kuo A."/>
            <person name="Nagy L.G."/>
            <person name="Floudas D."/>
            <person name="Copeland A."/>
            <person name="Barry K.W."/>
            <person name="Cichocki N."/>
            <person name="Veneault-Fourrey C."/>
            <person name="LaButti K."/>
            <person name="Lindquist E.A."/>
            <person name="Lipzen A."/>
            <person name="Lundell T."/>
            <person name="Morin E."/>
            <person name="Murat C."/>
            <person name="Riley R."/>
            <person name="Ohm R."/>
            <person name="Sun H."/>
            <person name="Tunlid A."/>
            <person name="Henrissat B."/>
            <person name="Grigoriev I.V."/>
            <person name="Hibbett D.S."/>
            <person name="Martin F."/>
        </authorList>
    </citation>
    <scope>NUCLEOTIDE SEQUENCE [LARGE SCALE GENOMIC DNA]</scope>
    <source>
        <strain evidence="2">441</strain>
    </source>
</reference>